<feature type="compositionally biased region" description="Basic and acidic residues" evidence="1">
    <location>
        <begin position="37"/>
        <end position="58"/>
    </location>
</feature>
<feature type="region of interest" description="Disordered" evidence="1">
    <location>
        <begin position="246"/>
        <end position="342"/>
    </location>
</feature>
<feature type="compositionally biased region" description="Low complexity" evidence="1">
    <location>
        <begin position="250"/>
        <end position="265"/>
    </location>
</feature>
<keyword evidence="3" id="KW-1185">Reference proteome</keyword>
<evidence type="ECO:0000313" key="3">
    <source>
        <dbReference type="Proteomes" id="UP001281761"/>
    </source>
</evidence>
<dbReference type="Proteomes" id="UP001281761">
    <property type="component" value="Unassembled WGS sequence"/>
</dbReference>
<feature type="compositionally biased region" description="Basic and acidic residues" evidence="1">
    <location>
        <begin position="312"/>
        <end position="323"/>
    </location>
</feature>
<gene>
    <name evidence="2" type="ORF">BLNAU_9256</name>
</gene>
<organism evidence="2 3">
    <name type="scientific">Blattamonas nauphoetae</name>
    <dbReference type="NCBI Taxonomy" id="2049346"/>
    <lineage>
        <taxon>Eukaryota</taxon>
        <taxon>Metamonada</taxon>
        <taxon>Preaxostyla</taxon>
        <taxon>Oxymonadida</taxon>
        <taxon>Blattamonas</taxon>
    </lineage>
</organism>
<reference evidence="2 3" key="1">
    <citation type="journal article" date="2022" name="bioRxiv">
        <title>Genomics of Preaxostyla Flagellates Illuminates Evolutionary Transitions and the Path Towards Mitochondrial Loss.</title>
        <authorList>
            <person name="Novak L.V.F."/>
            <person name="Treitli S.C."/>
            <person name="Pyrih J."/>
            <person name="Halakuc P."/>
            <person name="Pipaliya S.V."/>
            <person name="Vacek V."/>
            <person name="Brzon O."/>
            <person name="Soukal P."/>
            <person name="Eme L."/>
            <person name="Dacks J.B."/>
            <person name="Karnkowska A."/>
            <person name="Elias M."/>
            <person name="Hampl V."/>
        </authorList>
    </citation>
    <scope>NUCLEOTIDE SEQUENCE [LARGE SCALE GENOMIC DNA]</scope>
    <source>
        <strain evidence="2">NAU3</strain>
        <tissue evidence="2">Gut</tissue>
    </source>
</reference>
<protein>
    <submittedName>
        <fullName evidence="2">Uncharacterized protein</fullName>
    </submittedName>
</protein>
<sequence length="342" mass="38069">MFTNEQSISDDDILPTDSTSFRGVPVSERPIPSFPTIREESNEHPTIDTETDPTRDGNDDVSTTPRIDPTSFHSKLFEITTDDSLPDSSKVEGEITIALVHGDTSILLEDIVSMLLETIASLGDLASFFCCLPSAELSISEKCINFNDSVEFVNENIHVPKSCLCSPAGLVVTSDSDDAISSVLRLPSAFDGSPVRFIDLCVISMLSPMYVPFDSEIDKVSFSLELDNPTPKSRTARWKGSMTITKRKTLQTQQQQQTRSMSTKKPQCFCPKSTEMDPDIKRSKRRTKKRVMWKEDEKGEESKALNSNTSKTDQRTTAWERADCGVNQASFPNIPRLPPTRV</sequence>
<feature type="compositionally biased region" description="Basic and acidic residues" evidence="1">
    <location>
        <begin position="292"/>
        <end position="303"/>
    </location>
</feature>
<dbReference type="EMBL" id="JARBJD010000063">
    <property type="protein sequence ID" value="KAK2955720.1"/>
    <property type="molecule type" value="Genomic_DNA"/>
</dbReference>
<evidence type="ECO:0000313" key="2">
    <source>
        <dbReference type="EMBL" id="KAK2955720.1"/>
    </source>
</evidence>
<comment type="caution">
    <text evidence="2">The sequence shown here is derived from an EMBL/GenBank/DDBJ whole genome shotgun (WGS) entry which is preliminary data.</text>
</comment>
<feature type="compositionally biased region" description="Basic residues" evidence="1">
    <location>
        <begin position="282"/>
        <end position="291"/>
    </location>
</feature>
<proteinExistence type="predicted"/>
<name>A0ABQ9XW67_9EUKA</name>
<evidence type="ECO:0000256" key="1">
    <source>
        <dbReference type="SAM" id="MobiDB-lite"/>
    </source>
</evidence>
<accession>A0ABQ9XW67</accession>
<feature type="region of interest" description="Disordered" evidence="1">
    <location>
        <begin position="1"/>
        <end position="68"/>
    </location>
</feature>